<dbReference type="GO" id="GO:0005788">
    <property type="term" value="C:endoplasmic reticulum lumen"/>
    <property type="evidence" value="ECO:0000318"/>
    <property type="project" value="GO_Central"/>
</dbReference>
<dbReference type="GO" id="GO:0030968">
    <property type="term" value="P:endoplasmic reticulum unfolded protein response"/>
    <property type="evidence" value="ECO:0007669"/>
    <property type="project" value="InterPro"/>
</dbReference>
<dbReference type="PANTHER" id="PTHR15414">
    <property type="entry name" value="OS-9-RELATED"/>
    <property type="match status" value="1"/>
</dbReference>
<comment type="subcellular location">
    <subcellularLocation>
        <location evidence="1">Endoplasmic reticulum</location>
    </subcellularLocation>
</comment>
<dbReference type="OrthoDB" id="448954at2759"/>
<name>A2FN50_TRIV3</name>
<dbReference type="STRING" id="5722.A2FN50"/>
<keyword evidence="7" id="KW-1185">Reference proteome</keyword>
<keyword evidence="2" id="KW-0732">Signal</keyword>
<evidence type="ECO:0000256" key="1">
    <source>
        <dbReference type="ARBA" id="ARBA00004240"/>
    </source>
</evidence>
<dbReference type="Proteomes" id="UP000001542">
    <property type="component" value="Unassembled WGS sequence"/>
</dbReference>
<evidence type="ECO:0000259" key="5">
    <source>
        <dbReference type="PROSITE" id="PS51914"/>
    </source>
</evidence>
<dbReference type="KEGG" id="tva:4751373"/>
<keyword evidence="4" id="KW-1015">Disulfide bond</keyword>
<dbReference type="InParanoid" id="A2FN50"/>
<dbReference type="VEuPathDB" id="TrichDB:TVAG_091850"/>
<evidence type="ECO:0000313" key="6">
    <source>
        <dbReference type="EMBL" id="EAX93650.1"/>
    </source>
</evidence>
<dbReference type="Gene3D" id="2.70.130.10">
    <property type="entry name" value="Mannose-6-phosphate receptor binding domain"/>
    <property type="match status" value="1"/>
</dbReference>
<protein>
    <recommendedName>
        <fullName evidence="5">MRH domain-containing protein</fullName>
    </recommendedName>
</protein>
<feature type="domain" description="MRH" evidence="5">
    <location>
        <begin position="71"/>
        <end position="183"/>
    </location>
</feature>
<dbReference type="EMBL" id="DS113899">
    <property type="protein sequence ID" value="EAX93650.1"/>
    <property type="molecule type" value="Genomic_DNA"/>
</dbReference>
<dbReference type="InterPro" id="IPR012913">
    <property type="entry name" value="OS9-like_dom"/>
</dbReference>
<dbReference type="AlphaFoldDB" id="A2FN50"/>
<dbReference type="VEuPathDB" id="TrichDB:TVAGG3_0585400"/>
<dbReference type="Pfam" id="PF07915">
    <property type="entry name" value="PRKCSH"/>
    <property type="match status" value="1"/>
</dbReference>
<dbReference type="InterPro" id="IPR045149">
    <property type="entry name" value="OS-9-like"/>
</dbReference>
<reference evidence="6" key="2">
    <citation type="journal article" date="2007" name="Science">
        <title>Draft genome sequence of the sexually transmitted pathogen Trichomonas vaginalis.</title>
        <authorList>
            <person name="Carlton J.M."/>
            <person name="Hirt R.P."/>
            <person name="Silva J.C."/>
            <person name="Delcher A.L."/>
            <person name="Schatz M."/>
            <person name="Zhao Q."/>
            <person name="Wortman J.R."/>
            <person name="Bidwell S.L."/>
            <person name="Alsmark U.C.M."/>
            <person name="Besteiro S."/>
            <person name="Sicheritz-Ponten T."/>
            <person name="Noel C.J."/>
            <person name="Dacks J.B."/>
            <person name="Foster P.G."/>
            <person name="Simillion C."/>
            <person name="Van de Peer Y."/>
            <person name="Miranda-Saavedra D."/>
            <person name="Barton G.J."/>
            <person name="Westrop G.D."/>
            <person name="Mueller S."/>
            <person name="Dessi D."/>
            <person name="Fiori P.L."/>
            <person name="Ren Q."/>
            <person name="Paulsen I."/>
            <person name="Zhang H."/>
            <person name="Bastida-Corcuera F.D."/>
            <person name="Simoes-Barbosa A."/>
            <person name="Brown M.T."/>
            <person name="Hayes R.D."/>
            <person name="Mukherjee M."/>
            <person name="Okumura C.Y."/>
            <person name="Schneider R."/>
            <person name="Smith A.J."/>
            <person name="Vanacova S."/>
            <person name="Villalvazo M."/>
            <person name="Haas B.J."/>
            <person name="Pertea M."/>
            <person name="Feldblyum T.V."/>
            <person name="Utterback T.R."/>
            <person name="Shu C.L."/>
            <person name="Osoegawa K."/>
            <person name="de Jong P.J."/>
            <person name="Hrdy I."/>
            <person name="Horvathova L."/>
            <person name="Zubacova Z."/>
            <person name="Dolezal P."/>
            <person name="Malik S.B."/>
            <person name="Logsdon J.M. Jr."/>
            <person name="Henze K."/>
            <person name="Gupta A."/>
            <person name="Wang C.C."/>
            <person name="Dunne R.L."/>
            <person name="Upcroft J.A."/>
            <person name="Upcroft P."/>
            <person name="White O."/>
            <person name="Salzberg S.L."/>
            <person name="Tang P."/>
            <person name="Chiu C.-H."/>
            <person name="Lee Y.-S."/>
            <person name="Embley T.M."/>
            <person name="Coombs G.H."/>
            <person name="Mottram J.C."/>
            <person name="Tachezy J."/>
            <person name="Fraser-Liggett C.M."/>
            <person name="Johnson P.J."/>
        </authorList>
    </citation>
    <scope>NUCLEOTIDE SEQUENCE [LARGE SCALE GENOMIC DNA]</scope>
    <source>
        <strain evidence="6">G3</strain>
    </source>
</reference>
<proteinExistence type="predicted"/>
<evidence type="ECO:0000256" key="2">
    <source>
        <dbReference type="ARBA" id="ARBA00022729"/>
    </source>
</evidence>
<keyword evidence="3" id="KW-0256">Endoplasmic reticulum</keyword>
<dbReference type="PROSITE" id="PS51914">
    <property type="entry name" value="MRH"/>
    <property type="match status" value="1"/>
</dbReference>
<organism evidence="6 7">
    <name type="scientific">Trichomonas vaginalis (strain ATCC PRA-98 / G3)</name>
    <dbReference type="NCBI Taxonomy" id="412133"/>
    <lineage>
        <taxon>Eukaryota</taxon>
        <taxon>Metamonada</taxon>
        <taxon>Parabasalia</taxon>
        <taxon>Trichomonadida</taxon>
        <taxon>Trichomonadidae</taxon>
        <taxon>Trichomonas</taxon>
    </lineage>
</organism>
<accession>A2FN50</accession>
<dbReference type="RefSeq" id="XP_001306580.1">
    <property type="nucleotide sequence ID" value="XM_001306579.1"/>
</dbReference>
<dbReference type="InterPro" id="IPR044865">
    <property type="entry name" value="MRH_dom"/>
</dbReference>
<reference evidence="6" key="1">
    <citation type="submission" date="2006-10" db="EMBL/GenBank/DDBJ databases">
        <authorList>
            <person name="Amadeo P."/>
            <person name="Zhao Q."/>
            <person name="Wortman J."/>
            <person name="Fraser-Liggett C."/>
            <person name="Carlton J."/>
        </authorList>
    </citation>
    <scope>NUCLEOTIDE SEQUENCE</scope>
    <source>
        <strain evidence="6">G3</strain>
    </source>
</reference>
<dbReference type="InterPro" id="IPR009011">
    <property type="entry name" value="Man6P_isomerase_rcpt-bd_dom_sf"/>
</dbReference>
<evidence type="ECO:0000256" key="3">
    <source>
        <dbReference type="ARBA" id="ARBA00022824"/>
    </source>
</evidence>
<dbReference type="PANTHER" id="PTHR15414:SF0">
    <property type="entry name" value="ENDOPLASMIC RETICULUM LECTIN 1"/>
    <property type="match status" value="1"/>
</dbReference>
<evidence type="ECO:0000313" key="7">
    <source>
        <dbReference type="Proteomes" id="UP000001542"/>
    </source>
</evidence>
<gene>
    <name evidence="6" type="ORF">TVAG_091850</name>
</gene>
<dbReference type="SUPFAM" id="SSF50911">
    <property type="entry name" value="Mannose 6-phosphate receptor domain"/>
    <property type="match status" value="1"/>
</dbReference>
<sequence length="199" mass="23372">MLSFFTSASFSQVVYESSFLSEAPKDFKIKKFESNFSQIYQNHSYTCYVGRSVNSSIYPQTLSELQQNLIGQCFEFTHTGYWYFKFCPFKILNQFRYEPLNQIPTDNFILGQEDDSKPKSIYNGISYDWNNGDKCVVTNRPRHTKIEYICDRSTSEIGYIAAISEPDYCEYLVQFHTPYVCCLNDDKREFLSEIVCIRD</sequence>
<evidence type="ECO:0000256" key="4">
    <source>
        <dbReference type="ARBA" id="ARBA00023157"/>
    </source>
</evidence>
<dbReference type="GO" id="GO:0030970">
    <property type="term" value="P:retrograde protein transport, ER to cytosol"/>
    <property type="evidence" value="ECO:0000318"/>
    <property type="project" value="GO_Central"/>
</dbReference>